<dbReference type="OrthoDB" id="10250120at2759"/>
<reference evidence="4" key="2">
    <citation type="journal article" date="2013" name="G3 (Bethesda)">
        <title>Genomes of Ashbya fungi isolated from insects reveal four mating-type loci, numerous translocations, lack of transposons, and distinct gene duplications.</title>
        <authorList>
            <person name="Dietrich F.S."/>
            <person name="Voegeli S."/>
            <person name="Kuo S."/>
            <person name="Philippsen P."/>
        </authorList>
    </citation>
    <scope>GENOME REANNOTATION</scope>
    <source>
        <strain evidence="4">ATCC 10895 / CBS 109.51 / FGSC 9923 / NRRL Y-1056</strain>
    </source>
</reference>
<keyword evidence="1" id="KW-0175">Coiled coil</keyword>
<evidence type="ECO:0000313" key="4">
    <source>
        <dbReference type="Proteomes" id="UP000000591"/>
    </source>
</evidence>
<dbReference type="KEGG" id="ago:AGOS_AEL183C"/>
<dbReference type="HOGENOM" id="CLU_021165_2_0_1"/>
<dbReference type="OMA" id="NEQMATT"/>
<dbReference type="GO" id="GO:0006900">
    <property type="term" value="P:vesicle budding from membrane"/>
    <property type="evidence" value="ECO:0000318"/>
    <property type="project" value="GO_Central"/>
</dbReference>
<name>Q758E5_EREGS</name>
<evidence type="ECO:0000256" key="1">
    <source>
        <dbReference type="SAM" id="Coils"/>
    </source>
</evidence>
<dbReference type="GO" id="GO:0000815">
    <property type="term" value="C:ESCRT III complex"/>
    <property type="evidence" value="ECO:0000318"/>
    <property type="project" value="GO_Central"/>
</dbReference>
<gene>
    <name evidence="3" type="ORF">AGOS_AEL183C</name>
</gene>
<dbReference type="GeneID" id="4620863"/>
<proteinExistence type="predicted"/>
<dbReference type="eggNOG" id="KOG2911">
    <property type="taxonomic scope" value="Eukaryota"/>
</dbReference>
<dbReference type="InterPro" id="IPR005024">
    <property type="entry name" value="Snf7_fam"/>
</dbReference>
<evidence type="ECO:0000313" key="3">
    <source>
        <dbReference type="EMBL" id="AAS52502.2"/>
    </source>
</evidence>
<dbReference type="STRING" id="284811.Q758E5"/>
<dbReference type="PANTHER" id="PTHR22761:SF96">
    <property type="entry name" value="BCDNA.GH08385"/>
    <property type="match status" value="1"/>
</dbReference>
<protein>
    <submittedName>
        <fullName evidence="3">AEL183Cp</fullName>
    </submittedName>
</protein>
<dbReference type="Pfam" id="PF03357">
    <property type="entry name" value="Snf7"/>
    <property type="match status" value="1"/>
</dbReference>
<dbReference type="RefSeq" id="NP_984678.2">
    <property type="nucleotide sequence ID" value="NM_210031.2"/>
</dbReference>
<evidence type="ECO:0000256" key="2">
    <source>
        <dbReference type="SAM" id="MobiDB-lite"/>
    </source>
</evidence>
<dbReference type="GO" id="GO:0032511">
    <property type="term" value="P:late endosome to vacuole transport via multivesicular body sorting pathway"/>
    <property type="evidence" value="ECO:0000318"/>
    <property type="project" value="GO_Central"/>
</dbReference>
<dbReference type="EMBL" id="AE016818">
    <property type="protein sequence ID" value="AAS52502.2"/>
    <property type="molecule type" value="Genomic_DNA"/>
</dbReference>
<reference evidence="3 4" key="1">
    <citation type="journal article" date="2004" name="Science">
        <title>The Ashbya gossypii genome as a tool for mapping the ancient Saccharomyces cerevisiae genome.</title>
        <authorList>
            <person name="Dietrich F.S."/>
            <person name="Voegeli S."/>
            <person name="Brachat S."/>
            <person name="Lerch A."/>
            <person name="Gates K."/>
            <person name="Steiner S."/>
            <person name="Mohr C."/>
            <person name="Pohlmann R."/>
            <person name="Luedi P."/>
            <person name="Choi S."/>
            <person name="Wing R.A."/>
            <person name="Flavier A."/>
            <person name="Gaffney T.D."/>
            <person name="Philippsen P."/>
        </authorList>
    </citation>
    <scope>NUCLEOTIDE SEQUENCE [LARGE SCALE GENOMIC DNA]</scope>
    <source>
        <strain evidence="4">ATCC 10895 / CBS 109.51 / FGSC 9923 / NRRL Y-1056</strain>
    </source>
</reference>
<sequence length="417" mass="47018">MLPESRLASLYSDFRKLQELNPDGFQANVLTWKDHLMNTVWRDELLIEGGDELLERLSTKETGFPKSIDVAIDQLVMDRRLVPLGRFVRGPDFGLLSWVRWTLHKVVDLSWRSRVRENGRYLRNCAYVNMDVLAARHGAVEGALEERVVARATRYTDLVFSREEFYGVVRESLRGRGEYDVVLADLDKHRKAILVDGDVVKVVMPAVRALVQPFGPDRVTANDRHIAEFKGSLRLVERQVQAIHGHVEETARALRGAVAAGAARDVQRRYLRMNKLAQASLSRALNQFTNLMEIKDHIDKSVDNLHLVEVLSGASRALADINRQIGSLDDVERLLDDVHEHMEDSERISGALTASVAEDDGELDSELAAMEQELQQELQQEETLLGVLERLQVSDREPQALARSASPAKLAEPPQTL</sequence>
<dbReference type="InParanoid" id="Q758E5"/>
<feature type="coiled-coil region" evidence="1">
    <location>
        <begin position="360"/>
        <end position="391"/>
    </location>
</feature>
<dbReference type="AlphaFoldDB" id="Q758E5"/>
<dbReference type="FunCoup" id="Q758E5">
    <property type="interactions" value="85"/>
</dbReference>
<dbReference type="GO" id="GO:0009898">
    <property type="term" value="C:cytoplasmic side of plasma membrane"/>
    <property type="evidence" value="ECO:0000318"/>
    <property type="project" value="GO_Central"/>
</dbReference>
<dbReference type="Pfam" id="PF25880">
    <property type="entry name" value="WHD_CHMP7_1st"/>
    <property type="match status" value="1"/>
</dbReference>
<dbReference type="Proteomes" id="UP000000591">
    <property type="component" value="Chromosome V"/>
</dbReference>
<dbReference type="GO" id="GO:0005771">
    <property type="term" value="C:multivesicular body"/>
    <property type="evidence" value="ECO:0000318"/>
    <property type="project" value="GO_Central"/>
</dbReference>
<keyword evidence="4" id="KW-1185">Reference proteome</keyword>
<organism evidence="3 4">
    <name type="scientific">Eremothecium gossypii (strain ATCC 10895 / CBS 109.51 / FGSC 9923 / NRRL Y-1056)</name>
    <name type="common">Yeast</name>
    <name type="synonym">Ashbya gossypii</name>
    <dbReference type="NCBI Taxonomy" id="284811"/>
    <lineage>
        <taxon>Eukaryota</taxon>
        <taxon>Fungi</taxon>
        <taxon>Dikarya</taxon>
        <taxon>Ascomycota</taxon>
        <taxon>Saccharomycotina</taxon>
        <taxon>Saccharomycetes</taxon>
        <taxon>Saccharomycetales</taxon>
        <taxon>Saccharomycetaceae</taxon>
        <taxon>Eremothecium</taxon>
    </lineage>
</organism>
<dbReference type="PANTHER" id="PTHR22761">
    <property type="entry name" value="CHARGED MULTIVESICULAR BODY PROTEIN"/>
    <property type="match status" value="1"/>
</dbReference>
<accession>Q758E5</accession>
<feature type="region of interest" description="Disordered" evidence="2">
    <location>
        <begin position="397"/>
        <end position="417"/>
    </location>
</feature>